<name>A0AAN5CJZ6_9BILA</name>
<keyword evidence="2" id="KW-1185">Reference proteome</keyword>
<dbReference type="Proteomes" id="UP001328107">
    <property type="component" value="Unassembled WGS sequence"/>
</dbReference>
<comment type="caution">
    <text evidence="1">The sequence shown here is derived from an EMBL/GenBank/DDBJ whole genome shotgun (WGS) entry which is preliminary data.</text>
</comment>
<dbReference type="AlphaFoldDB" id="A0AAN5CJZ6"/>
<evidence type="ECO:0000313" key="2">
    <source>
        <dbReference type="Proteomes" id="UP001328107"/>
    </source>
</evidence>
<evidence type="ECO:0000313" key="1">
    <source>
        <dbReference type="EMBL" id="GMR45830.1"/>
    </source>
</evidence>
<protein>
    <submittedName>
        <fullName evidence="1">Uncharacterized protein</fullName>
    </submittedName>
</protein>
<dbReference type="EMBL" id="BTRK01000004">
    <property type="protein sequence ID" value="GMR45830.1"/>
    <property type="molecule type" value="Genomic_DNA"/>
</dbReference>
<feature type="non-terminal residue" evidence="1">
    <location>
        <position position="1"/>
    </location>
</feature>
<proteinExistence type="predicted"/>
<reference evidence="2" key="1">
    <citation type="submission" date="2022-10" db="EMBL/GenBank/DDBJ databases">
        <title>Genome assembly of Pristionchus species.</title>
        <authorList>
            <person name="Yoshida K."/>
            <person name="Sommer R.J."/>
        </authorList>
    </citation>
    <scope>NUCLEOTIDE SEQUENCE [LARGE SCALE GENOMIC DNA]</scope>
    <source>
        <strain evidence="2">RS5460</strain>
    </source>
</reference>
<accession>A0AAN5CJZ6</accession>
<gene>
    <name evidence="1" type="ORF">PMAYCL1PPCAC_16025</name>
</gene>
<organism evidence="1 2">
    <name type="scientific">Pristionchus mayeri</name>
    <dbReference type="NCBI Taxonomy" id="1317129"/>
    <lineage>
        <taxon>Eukaryota</taxon>
        <taxon>Metazoa</taxon>
        <taxon>Ecdysozoa</taxon>
        <taxon>Nematoda</taxon>
        <taxon>Chromadorea</taxon>
        <taxon>Rhabditida</taxon>
        <taxon>Rhabditina</taxon>
        <taxon>Diplogasteromorpha</taxon>
        <taxon>Diplogasteroidea</taxon>
        <taxon>Neodiplogasteridae</taxon>
        <taxon>Pristionchus</taxon>
    </lineage>
</organism>
<sequence>KLSFTAFTNGKADQYDVPGNVTTPATRIETAYNQRSDGQQSRIVVLDWIHASDWRRSDSQWTMHLLGLRDNNCSWSVTDNSYATEHYECIE</sequence>